<reference evidence="2" key="1">
    <citation type="journal article" date="2019" name="Int. J. Syst. Evol. Microbiol.">
        <title>Halobacteriovorax valvorus sp. nov., a novel prokaryotic predator isolated from coastal seawater of China.</title>
        <authorList>
            <person name="Chen M.-X."/>
        </authorList>
    </citation>
    <scope>NUCLEOTIDE SEQUENCE [LARGE SCALE GENOMIC DNA]</scope>
    <source>
        <strain evidence="2">BL9</strain>
    </source>
</reference>
<comment type="caution">
    <text evidence="1">The sequence shown here is derived from an EMBL/GenBank/DDBJ whole genome shotgun (WGS) entry which is preliminary data.</text>
</comment>
<gene>
    <name evidence="1" type="ORF">DAY19_13180</name>
</gene>
<evidence type="ECO:0000313" key="1">
    <source>
        <dbReference type="EMBL" id="RZF20932.1"/>
    </source>
</evidence>
<keyword evidence="2" id="KW-1185">Reference proteome</keyword>
<sequence>MFNRIRKTNNEFDQGKKELAKVFFELEEFEDAPLKMALSTYESLRESTKSSEDFFYYLIEDSIFTSLYATFYEKIFQAIASHPERALDLIDSFSADVDEREQIIATQTQHHLNFVENYGMCNGCSSCEFHQDVAELISYYQRGDINFFTELFLGMQTMQFAMEYFLYDYIPSNPAYAKLCGPEYIQYWRELIYNYCKVKAREL</sequence>
<dbReference type="RefSeq" id="WP_115363230.1">
    <property type="nucleotide sequence ID" value="NZ_QDKL01000003.1"/>
</dbReference>
<organism evidence="1 2">
    <name type="scientific">Halobacteriovorax vibrionivorans</name>
    <dbReference type="NCBI Taxonomy" id="2152716"/>
    <lineage>
        <taxon>Bacteria</taxon>
        <taxon>Pseudomonadati</taxon>
        <taxon>Bdellovibrionota</taxon>
        <taxon>Bacteriovoracia</taxon>
        <taxon>Bacteriovoracales</taxon>
        <taxon>Halobacteriovoraceae</taxon>
        <taxon>Halobacteriovorax</taxon>
    </lineage>
</organism>
<dbReference type="EMBL" id="QDKL01000003">
    <property type="protein sequence ID" value="RZF20932.1"/>
    <property type="molecule type" value="Genomic_DNA"/>
</dbReference>
<evidence type="ECO:0008006" key="3">
    <source>
        <dbReference type="Google" id="ProtNLM"/>
    </source>
</evidence>
<protein>
    <recommendedName>
        <fullName evidence="3">Thiaminase-2/PQQC domain-containing protein</fullName>
    </recommendedName>
</protein>
<dbReference type="Proteomes" id="UP000443582">
    <property type="component" value="Unassembled WGS sequence"/>
</dbReference>
<proteinExistence type="predicted"/>
<accession>A0ABY0IHX2</accession>
<name>A0ABY0IHX2_9BACT</name>
<evidence type="ECO:0000313" key="2">
    <source>
        <dbReference type="Proteomes" id="UP000443582"/>
    </source>
</evidence>